<keyword evidence="8" id="KW-0472">Membrane</keyword>
<sequence>MQEFFLKHKKRIIGAGIAILVLVTVIASGIKLNATLLESAIGVVVTPFQDLTTGISSWIDDTVTSARNKTKLKDENEELKQQIAELTNKNRKLSMYETENERLTALLKIAQKYPAYDSVGARVIAKDPGIWYDGFTINKGTTSSISANMVLIAPEGLVGKVLESGATFSKAQSILDSRSSVPAMSVRTGDLGVVKGNYSLANHGLCKMEYIDGDAEIMVGDEIVTSQLSDIYPEGLAIGKVLEIETDTNGLTKYAVIEPYVDLKHLDTVLVLDKGAKQSGKSTAKTNTQANPDVAEPTDPTDPDTAEPDTTGVAE</sequence>
<dbReference type="PANTHER" id="PTHR34138:SF1">
    <property type="entry name" value="CELL SHAPE-DETERMINING PROTEIN MREC"/>
    <property type="match status" value="1"/>
</dbReference>
<protein>
    <recommendedName>
        <fullName evidence="2 5">Cell shape-determining protein MreC</fullName>
    </recommendedName>
    <alternativeName>
        <fullName evidence="4 5">Cell shape protein MreC</fullName>
    </alternativeName>
</protein>
<evidence type="ECO:0000259" key="9">
    <source>
        <dbReference type="Pfam" id="PF04085"/>
    </source>
</evidence>
<dbReference type="Pfam" id="PF04085">
    <property type="entry name" value="MreC"/>
    <property type="match status" value="1"/>
</dbReference>
<dbReference type="EMBL" id="BHVZ01000014">
    <property type="protein sequence ID" value="GCB30372.1"/>
    <property type="molecule type" value="Genomic_DNA"/>
</dbReference>
<dbReference type="InterPro" id="IPR007221">
    <property type="entry name" value="MreC"/>
</dbReference>
<comment type="similarity">
    <text evidence="1 5">Belongs to the MreC family.</text>
</comment>
<dbReference type="Proteomes" id="UP000287361">
    <property type="component" value="Unassembled WGS sequence"/>
</dbReference>
<dbReference type="GO" id="GO:0008360">
    <property type="term" value="P:regulation of cell shape"/>
    <property type="evidence" value="ECO:0007669"/>
    <property type="project" value="UniProtKB-KW"/>
</dbReference>
<dbReference type="Gene3D" id="2.40.10.340">
    <property type="entry name" value="Rod shape-determining protein MreC, domain 1"/>
    <property type="match status" value="1"/>
</dbReference>
<dbReference type="OrthoDB" id="9792313at2"/>
<keyword evidence="11" id="KW-1185">Reference proteome</keyword>
<feature type="transmembrane region" description="Helical" evidence="8">
    <location>
        <begin position="12"/>
        <end position="30"/>
    </location>
</feature>
<name>A0A401LFS2_9FIRM</name>
<evidence type="ECO:0000256" key="5">
    <source>
        <dbReference type="PIRNR" id="PIRNR038471"/>
    </source>
</evidence>
<comment type="function">
    <text evidence="5">Involved in formation and maintenance of cell shape.</text>
</comment>
<evidence type="ECO:0000256" key="8">
    <source>
        <dbReference type="SAM" id="Phobius"/>
    </source>
</evidence>
<dbReference type="PANTHER" id="PTHR34138">
    <property type="entry name" value="CELL SHAPE-DETERMINING PROTEIN MREC"/>
    <property type="match status" value="1"/>
</dbReference>
<dbReference type="PIRSF" id="PIRSF038471">
    <property type="entry name" value="MreC"/>
    <property type="match status" value="1"/>
</dbReference>
<reference evidence="10 11" key="1">
    <citation type="submission" date="2018-10" db="EMBL/GenBank/DDBJ databases">
        <title>Draft Genome Sequence of Anaerotignum sp. KCTC 15736.</title>
        <authorList>
            <person name="Choi S.H."/>
            <person name="Kim J.S."/>
            <person name="Kang S.W."/>
            <person name="Lee J.S."/>
            <person name="Park S.H."/>
        </authorList>
    </citation>
    <scope>NUCLEOTIDE SEQUENCE [LARGE SCALE GENOMIC DNA]</scope>
    <source>
        <strain evidence="10 11">KCTC 15736</strain>
    </source>
</reference>
<keyword evidence="3 5" id="KW-0133">Cell shape</keyword>
<evidence type="ECO:0000256" key="4">
    <source>
        <dbReference type="ARBA" id="ARBA00032089"/>
    </source>
</evidence>
<proteinExistence type="inferred from homology"/>
<evidence type="ECO:0000256" key="7">
    <source>
        <dbReference type="SAM" id="MobiDB-lite"/>
    </source>
</evidence>
<keyword evidence="8" id="KW-0812">Transmembrane</keyword>
<dbReference type="Gene3D" id="2.40.10.350">
    <property type="entry name" value="Rod shape-determining protein MreC, domain 2"/>
    <property type="match status" value="1"/>
</dbReference>
<dbReference type="GO" id="GO:0005886">
    <property type="term" value="C:plasma membrane"/>
    <property type="evidence" value="ECO:0007669"/>
    <property type="project" value="TreeGrafter"/>
</dbReference>
<comment type="caution">
    <text evidence="10">The sequence shown here is derived from an EMBL/GenBank/DDBJ whole genome shotgun (WGS) entry which is preliminary data.</text>
</comment>
<keyword evidence="8" id="KW-1133">Transmembrane helix</keyword>
<organism evidence="10 11">
    <name type="scientific">Anaerotignum faecicola</name>
    <dbReference type="NCBI Taxonomy" id="2358141"/>
    <lineage>
        <taxon>Bacteria</taxon>
        <taxon>Bacillati</taxon>
        <taxon>Bacillota</taxon>
        <taxon>Clostridia</taxon>
        <taxon>Lachnospirales</taxon>
        <taxon>Anaerotignaceae</taxon>
        <taxon>Anaerotignum</taxon>
    </lineage>
</organism>
<feature type="region of interest" description="Disordered" evidence="7">
    <location>
        <begin position="277"/>
        <end position="315"/>
    </location>
</feature>
<dbReference type="AlphaFoldDB" id="A0A401LFS2"/>
<evidence type="ECO:0000313" key="10">
    <source>
        <dbReference type="EMBL" id="GCB30372.1"/>
    </source>
</evidence>
<keyword evidence="6" id="KW-0175">Coiled coil</keyword>
<accession>A0A401LFS2</accession>
<dbReference type="InterPro" id="IPR055342">
    <property type="entry name" value="MreC_beta-barrel_core"/>
</dbReference>
<evidence type="ECO:0000256" key="6">
    <source>
        <dbReference type="SAM" id="Coils"/>
    </source>
</evidence>
<evidence type="ECO:0000256" key="3">
    <source>
        <dbReference type="ARBA" id="ARBA00022960"/>
    </source>
</evidence>
<evidence type="ECO:0000256" key="1">
    <source>
        <dbReference type="ARBA" id="ARBA00009369"/>
    </source>
</evidence>
<gene>
    <name evidence="10" type="primary">mreC</name>
    <name evidence="10" type="ORF">KGMB03357_20330</name>
</gene>
<dbReference type="InterPro" id="IPR042175">
    <property type="entry name" value="Cell/Rod_MreC_2"/>
</dbReference>
<dbReference type="NCBIfam" id="TIGR00219">
    <property type="entry name" value="mreC"/>
    <property type="match status" value="1"/>
</dbReference>
<feature type="domain" description="Rod shape-determining protein MreC beta-barrel core" evidence="9">
    <location>
        <begin position="123"/>
        <end position="272"/>
    </location>
</feature>
<dbReference type="InterPro" id="IPR042177">
    <property type="entry name" value="Cell/Rod_1"/>
</dbReference>
<feature type="coiled-coil region" evidence="6">
    <location>
        <begin position="69"/>
        <end position="106"/>
    </location>
</feature>
<evidence type="ECO:0000256" key="2">
    <source>
        <dbReference type="ARBA" id="ARBA00013855"/>
    </source>
</evidence>
<evidence type="ECO:0000313" key="11">
    <source>
        <dbReference type="Proteomes" id="UP000287361"/>
    </source>
</evidence>
<feature type="compositionally biased region" description="Polar residues" evidence="7">
    <location>
        <begin position="279"/>
        <end position="291"/>
    </location>
</feature>